<dbReference type="Proteomes" id="UP000814033">
    <property type="component" value="Unassembled WGS sequence"/>
</dbReference>
<name>A0ACB8R8P3_9AGAM</name>
<reference evidence="1" key="2">
    <citation type="journal article" date="2022" name="New Phytol.">
        <title>Evolutionary transition to the ectomycorrhizal habit in the genomes of a hyperdiverse lineage of mushroom-forming fungi.</title>
        <authorList>
            <person name="Looney B."/>
            <person name="Miyauchi S."/>
            <person name="Morin E."/>
            <person name="Drula E."/>
            <person name="Courty P.E."/>
            <person name="Kohler A."/>
            <person name="Kuo A."/>
            <person name="LaButti K."/>
            <person name="Pangilinan J."/>
            <person name="Lipzen A."/>
            <person name="Riley R."/>
            <person name="Andreopoulos W."/>
            <person name="He G."/>
            <person name="Johnson J."/>
            <person name="Nolan M."/>
            <person name="Tritt A."/>
            <person name="Barry K.W."/>
            <person name="Grigoriev I.V."/>
            <person name="Nagy L.G."/>
            <person name="Hibbett D."/>
            <person name="Henrissat B."/>
            <person name="Matheny P.B."/>
            <person name="Labbe J."/>
            <person name="Martin F.M."/>
        </authorList>
    </citation>
    <scope>NUCLEOTIDE SEQUENCE</scope>
    <source>
        <strain evidence="1">FP105234-sp</strain>
    </source>
</reference>
<evidence type="ECO:0000313" key="2">
    <source>
        <dbReference type="Proteomes" id="UP000814033"/>
    </source>
</evidence>
<comment type="caution">
    <text evidence="1">The sequence shown here is derived from an EMBL/GenBank/DDBJ whole genome shotgun (WGS) entry which is preliminary data.</text>
</comment>
<protein>
    <submittedName>
        <fullName evidence="1">Uncharacterized protein</fullName>
    </submittedName>
</protein>
<gene>
    <name evidence="1" type="ORF">FA95DRAFT_1683878</name>
</gene>
<proteinExistence type="predicted"/>
<accession>A0ACB8R8P3</accession>
<reference evidence="1" key="1">
    <citation type="submission" date="2021-02" db="EMBL/GenBank/DDBJ databases">
        <authorList>
            <consortium name="DOE Joint Genome Institute"/>
            <person name="Ahrendt S."/>
            <person name="Looney B.P."/>
            <person name="Miyauchi S."/>
            <person name="Morin E."/>
            <person name="Drula E."/>
            <person name="Courty P.E."/>
            <person name="Chicoki N."/>
            <person name="Fauchery L."/>
            <person name="Kohler A."/>
            <person name="Kuo A."/>
            <person name="Labutti K."/>
            <person name="Pangilinan J."/>
            <person name="Lipzen A."/>
            <person name="Riley R."/>
            <person name="Andreopoulos W."/>
            <person name="He G."/>
            <person name="Johnson J."/>
            <person name="Barry K.W."/>
            <person name="Grigoriev I.V."/>
            <person name="Nagy L."/>
            <person name="Hibbett D."/>
            <person name="Henrissat B."/>
            <person name="Matheny P.B."/>
            <person name="Labbe J."/>
            <person name="Martin F."/>
        </authorList>
    </citation>
    <scope>NUCLEOTIDE SEQUENCE</scope>
    <source>
        <strain evidence="1">FP105234-sp</strain>
    </source>
</reference>
<sequence length="604" mass="68666">MSLQNEDTGSMASRADYDIRKTLQGEIDATRRHLSKLCSQLNALSPIGTLPTEVLARIFEYHRVQQPFAPAQRTAAKRVKTVLGPGRALKFLGWIATTHVSRRWREVALGHHLLWSVVPLDMGPFWADLMLERAHLVPLEIVKGPNTSLRHWHLTKLTYIVTHHLHHIRTLDLQGLQSEQYDRQLKMKEALSSLLFTQSGAPCLETLSLRADDTDMVPCLPPTIFANTVPMLKTVVLVNFPLPWTSLTRGQFTNLHIEISQYCSHSNMATIHVPPMEQVIDVLEHSPALQHLHLERCLSEPLDKQRDLLTHLHYLESLTIVEEIWSIIDFMDRIVAPSSAKLNIRCVRADKDTRMQDFTDLITLITSHFGGNPDAILQSVALQYSLEDLPFQVCAWRSLSAIPMKRKAQRSEGPDLLLAIEAEEIVLAMATKIILHGLPLSGMQRLDLDVCYEIFETEDWVDLLGRYEALCYLRLRLMDVSEAFASALAPPQFRSKPSRRRGRDIPRQHPVSQGVLLFPRLEHLSLFGVNIRGRHNLAESFRLRRLGGKQLTLVDITASYCDEEEESEWLTVAAKVEVNKNQYESSENDGDEDSNDSEDSLDDF</sequence>
<organism evidence="1 2">
    <name type="scientific">Auriscalpium vulgare</name>
    <dbReference type="NCBI Taxonomy" id="40419"/>
    <lineage>
        <taxon>Eukaryota</taxon>
        <taxon>Fungi</taxon>
        <taxon>Dikarya</taxon>
        <taxon>Basidiomycota</taxon>
        <taxon>Agaricomycotina</taxon>
        <taxon>Agaricomycetes</taxon>
        <taxon>Russulales</taxon>
        <taxon>Auriscalpiaceae</taxon>
        <taxon>Auriscalpium</taxon>
    </lineage>
</organism>
<keyword evidence="2" id="KW-1185">Reference proteome</keyword>
<evidence type="ECO:0000313" key="1">
    <source>
        <dbReference type="EMBL" id="KAI0040267.1"/>
    </source>
</evidence>
<dbReference type="EMBL" id="MU276211">
    <property type="protein sequence ID" value="KAI0040267.1"/>
    <property type="molecule type" value="Genomic_DNA"/>
</dbReference>